<evidence type="ECO:0000313" key="1">
    <source>
        <dbReference type="EMBL" id="KAJ4717988.1"/>
    </source>
</evidence>
<sequence length="516" mass="59231">MYLPTIILCRYYATRWLNERSDVYSFGVVLLEIITSRGPTIETDENEFTHVARWVADMSGKGDVKNIVNPRLEEDFETASAWRAVELALACAFHSSLKRPKMNKVVTELKECLVKELARKMKGFISIDCGIPAASGYNDEITGIKYISDETFTDTGISKSISPEFQTNSLERQFNSVRSFPAGTKNCYTLNPAEGKDYKYLIRARFMYGNYDSRNNVPQFDMYLGGIIWDNIKLDNASSIMTTEIIHVPSMDHIYVCLVNTGLGTPFISSLELRLLKNSTYETQSLPESLVLLRRYDFGSTTNRFVRYRDDIYDRIWMPKNYPGWKILCTSQPIDTENPNAFRPAPSVMSIAVTPENVSENFLIFFWEPMDPTSQYYVYMHFCEVEVLVNQTREFNISQNGKFFIGPVVPDYLYSKTAVSAVPVSGARIEYIIYQTERSTLPPILNAIEIYMVKTSSQLLTDEDDVDALTKIKSTYGVKKDWQGDPCVPRSYWWDGLNRSCADSSPWCWRWYGWSP</sequence>
<keyword evidence="1" id="KW-0808">Transferase</keyword>
<keyword evidence="1" id="KW-0418">Kinase</keyword>
<dbReference type="Proteomes" id="UP001164539">
    <property type="component" value="Chromosome 5"/>
</dbReference>
<accession>A0ACC1Y3I2</accession>
<reference evidence="1 2" key="1">
    <citation type="journal article" date="2023" name="Science">
        <title>Complex scaffold remodeling in plant triterpene biosynthesis.</title>
        <authorList>
            <person name="De La Pena R."/>
            <person name="Hodgson H."/>
            <person name="Liu J.C."/>
            <person name="Stephenson M.J."/>
            <person name="Martin A.C."/>
            <person name="Owen C."/>
            <person name="Harkess A."/>
            <person name="Leebens-Mack J."/>
            <person name="Jimenez L.E."/>
            <person name="Osbourn A."/>
            <person name="Sattely E.S."/>
        </authorList>
    </citation>
    <scope>NUCLEOTIDE SEQUENCE [LARGE SCALE GENOMIC DNA]</scope>
    <source>
        <strain evidence="2">cv. JPN11</strain>
        <tissue evidence="1">Leaf</tissue>
    </source>
</reference>
<protein>
    <submittedName>
        <fullName evidence="1">Mitogen-activated protein kinase kinase kinase</fullName>
    </submittedName>
</protein>
<comment type="caution">
    <text evidence="1">The sequence shown here is derived from an EMBL/GenBank/DDBJ whole genome shotgun (WGS) entry which is preliminary data.</text>
</comment>
<dbReference type="EMBL" id="CM051398">
    <property type="protein sequence ID" value="KAJ4717988.1"/>
    <property type="molecule type" value="Genomic_DNA"/>
</dbReference>
<proteinExistence type="predicted"/>
<organism evidence="1 2">
    <name type="scientific">Melia azedarach</name>
    <name type="common">Chinaberry tree</name>
    <dbReference type="NCBI Taxonomy" id="155640"/>
    <lineage>
        <taxon>Eukaryota</taxon>
        <taxon>Viridiplantae</taxon>
        <taxon>Streptophyta</taxon>
        <taxon>Embryophyta</taxon>
        <taxon>Tracheophyta</taxon>
        <taxon>Spermatophyta</taxon>
        <taxon>Magnoliopsida</taxon>
        <taxon>eudicotyledons</taxon>
        <taxon>Gunneridae</taxon>
        <taxon>Pentapetalae</taxon>
        <taxon>rosids</taxon>
        <taxon>malvids</taxon>
        <taxon>Sapindales</taxon>
        <taxon>Meliaceae</taxon>
        <taxon>Melia</taxon>
    </lineage>
</organism>
<evidence type="ECO:0000313" key="2">
    <source>
        <dbReference type="Proteomes" id="UP001164539"/>
    </source>
</evidence>
<gene>
    <name evidence="1" type="ORF">OWV82_009731</name>
</gene>
<keyword evidence="2" id="KW-1185">Reference proteome</keyword>
<name>A0ACC1Y3I2_MELAZ</name>